<evidence type="ECO:0000313" key="1">
    <source>
        <dbReference type="EMBL" id="MBD8030444.1"/>
    </source>
</evidence>
<proteinExistence type="predicted"/>
<protein>
    <submittedName>
        <fullName evidence="1">Uncharacterized protein</fullName>
    </submittedName>
</protein>
<dbReference type="RefSeq" id="WP_191733660.1">
    <property type="nucleotide sequence ID" value="NZ_JACSPR010000005.1"/>
</dbReference>
<dbReference type="Proteomes" id="UP000650224">
    <property type="component" value="Unassembled WGS sequence"/>
</dbReference>
<dbReference type="EMBL" id="JACSPR010000005">
    <property type="protein sequence ID" value="MBD8030444.1"/>
    <property type="molecule type" value="Genomic_DNA"/>
</dbReference>
<organism evidence="1 2">
    <name type="scientific">Corynebacterium gallinarum</name>
    <dbReference type="NCBI Taxonomy" id="2762214"/>
    <lineage>
        <taxon>Bacteria</taxon>
        <taxon>Bacillati</taxon>
        <taxon>Actinomycetota</taxon>
        <taxon>Actinomycetes</taxon>
        <taxon>Mycobacteriales</taxon>
        <taxon>Corynebacteriaceae</taxon>
        <taxon>Corynebacterium</taxon>
    </lineage>
</organism>
<accession>A0A8I0HP82</accession>
<evidence type="ECO:0000313" key="2">
    <source>
        <dbReference type="Proteomes" id="UP000650224"/>
    </source>
</evidence>
<comment type="caution">
    <text evidence="1">The sequence shown here is derived from an EMBL/GenBank/DDBJ whole genome shotgun (WGS) entry which is preliminary data.</text>
</comment>
<name>A0A8I0HP82_9CORY</name>
<sequence length="213" mass="24596">MRLTSKQMRELRELNERAEWLDAEMQKLLLERQQVFQRIEDLDMIRLDGLQAERRLTAPTASTMDLEVLAHWLSIQMQRLEEENLGHTSRGTPRNYRVMPGMVPIMVNDDGYCTQMVVHFDSGQIQGMVGFSFDDRGGQGQPEYDEKDHAEFLGLLLMGEYPVTLAEQCEPGEIKWFFRTPGYSHPDNIGDLITTAQAFGAWLHPRIREISHS</sequence>
<keyword evidence="2" id="KW-1185">Reference proteome</keyword>
<reference evidence="1 2" key="1">
    <citation type="submission" date="2020-08" db="EMBL/GenBank/DDBJ databases">
        <title>A Genomic Blueprint of the Chicken Gut Microbiome.</title>
        <authorList>
            <person name="Gilroy R."/>
            <person name="Ravi A."/>
            <person name="Getino M."/>
            <person name="Pursley I."/>
            <person name="Horton D.L."/>
            <person name="Alikhan N.-F."/>
            <person name="Baker D."/>
            <person name="Gharbi K."/>
            <person name="Hall N."/>
            <person name="Watson M."/>
            <person name="Adriaenssens E.M."/>
            <person name="Foster-Nyarko E."/>
            <person name="Jarju S."/>
            <person name="Secka A."/>
            <person name="Antonio M."/>
            <person name="Oren A."/>
            <person name="Chaudhuri R."/>
            <person name="La Ragione R.M."/>
            <person name="Hildebrand F."/>
            <person name="Pallen M.J."/>
        </authorList>
    </citation>
    <scope>NUCLEOTIDE SEQUENCE [LARGE SCALE GENOMIC DNA]</scope>
    <source>
        <strain evidence="1 2">Sa1YVA5</strain>
    </source>
</reference>
<dbReference type="AlphaFoldDB" id="A0A8I0HP82"/>
<gene>
    <name evidence="1" type="ORF">H9627_08950</name>
</gene>